<dbReference type="Proteomes" id="UP001419268">
    <property type="component" value="Unassembled WGS sequence"/>
</dbReference>
<evidence type="ECO:0000256" key="1">
    <source>
        <dbReference type="SAM" id="MobiDB-lite"/>
    </source>
</evidence>
<dbReference type="EMBL" id="JBBNAG010000006">
    <property type="protein sequence ID" value="KAK9126653.1"/>
    <property type="molecule type" value="Genomic_DNA"/>
</dbReference>
<evidence type="ECO:0000313" key="3">
    <source>
        <dbReference type="Proteomes" id="UP001419268"/>
    </source>
</evidence>
<gene>
    <name evidence="2" type="ORF">Scep_015499</name>
</gene>
<evidence type="ECO:0000313" key="2">
    <source>
        <dbReference type="EMBL" id="KAK9126653.1"/>
    </source>
</evidence>
<comment type="caution">
    <text evidence="2">The sequence shown here is derived from an EMBL/GenBank/DDBJ whole genome shotgun (WGS) entry which is preliminary data.</text>
</comment>
<name>A0AAP0P1E5_9MAGN</name>
<sequence length="62" mass="6530">MRATCHCGKGSSFTSGDESSSGSQLKVNDELESSTLFIESLSVSGEVTIISETTTMIIKRGV</sequence>
<proteinExistence type="predicted"/>
<reference evidence="2 3" key="1">
    <citation type="submission" date="2024-01" db="EMBL/GenBank/DDBJ databases">
        <title>Genome assemblies of Stephania.</title>
        <authorList>
            <person name="Yang L."/>
        </authorList>
    </citation>
    <scope>NUCLEOTIDE SEQUENCE [LARGE SCALE GENOMIC DNA]</scope>
    <source>
        <strain evidence="2">JXDWG</strain>
        <tissue evidence="2">Leaf</tissue>
    </source>
</reference>
<dbReference type="AlphaFoldDB" id="A0AAP0P1E5"/>
<protein>
    <submittedName>
        <fullName evidence="2">Uncharacterized protein</fullName>
    </submittedName>
</protein>
<organism evidence="2 3">
    <name type="scientific">Stephania cephalantha</name>
    <dbReference type="NCBI Taxonomy" id="152367"/>
    <lineage>
        <taxon>Eukaryota</taxon>
        <taxon>Viridiplantae</taxon>
        <taxon>Streptophyta</taxon>
        <taxon>Embryophyta</taxon>
        <taxon>Tracheophyta</taxon>
        <taxon>Spermatophyta</taxon>
        <taxon>Magnoliopsida</taxon>
        <taxon>Ranunculales</taxon>
        <taxon>Menispermaceae</taxon>
        <taxon>Menispermoideae</taxon>
        <taxon>Cissampelideae</taxon>
        <taxon>Stephania</taxon>
    </lineage>
</organism>
<feature type="compositionally biased region" description="Low complexity" evidence="1">
    <location>
        <begin position="10"/>
        <end position="23"/>
    </location>
</feature>
<keyword evidence="3" id="KW-1185">Reference proteome</keyword>
<feature type="region of interest" description="Disordered" evidence="1">
    <location>
        <begin position="1"/>
        <end position="26"/>
    </location>
</feature>
<accession>A0AAP0P1E5</accession>